<proteinExistence type="predicted"/>
<name>A0A1H8YJI1_9PSEU</name>
<dbReference type="InterPro" id="IPR058396">
    <property type="entry name" value="DUF8083"/>
</dbReference>
<keyword evidence="3" id="KW-1185">Reference proteome</keyword>
<accession>A0A1H8YJI1</accession>
<evidence type="ECO:0000259" key="1">
    <source>
        <dbReference type="Pfam" id="PF26312"/>
    </source>
</evidence>
<evidence type="ECO:0000313" key="2">
    <source>
        <dbReference type="EMBL" id="SEP52299.1"/>
    </source>
</evidence>
<evidence type="ECO:0000313" key="3">
    <source>
        <dbReference type="Proteomes" id="UP000198582"/>
    </source>
</evidence>
<dbReference type="Proteomes" id="UP000198582">
    <property type="component" value="Unassembled WGS sequence"/>
</dbReference>
<organism evidence="2 3">
    <name type="scientific">Amycolatopsis saalfeldensis</name>
    <dbReference type="NCBI Taxonomy" id="394193"/>
    <lineage>
        <taxon>Bacteria</taxon>
        <taxon>Bacillati</taxon>
        <taxon>Actinomycetota</taxon>
        <taxon>Actinomycetes</taxon>
        <taxon>Pseudonocardiales</taxon>
        <taxon>Pseudonocardiaceae</taxon>
        <taxon>Amycolatopsis</taxon>
    </lineage>
</organism>
<dbReference type="Pfam" id="PF26312">
    <property type="entry name" value="DUF8083"/>
    <property type="match status" value="1"/>
</dbReference>
<dbReference type="EMBL" id="FOEF01000019">
    <property type="protein sequence ID" value="SEP52299.1"/>
    <property type="molecule type" value="Genomic_DNA"/>
</dbReference>
<dbReference type="AlphaFoldDB" id="A0A1H8YJI1"/>
<dbReference type="STRING" id="394193.SAMN04489732_119181"/>
<reference evidence="2 3" key="1">
    <citation type="submission" date="2016-10" db="EMBL/GenBank/DDBJ databases">
        <authorList>
            <person name="de Groot N.N."/>
        </authorList>
    </citation>
    <scope>NUCLEOTIDE SEQUENCE [LARGE SCALE GENOMIC DNA]</scope>
    <source>
        <strain evidence="2 3">DSM 44993</strain>
    </source>
</reference>
<sequence length="332" mass="36311">MRRGTVCRSRQCPPDAGYRPVGGDRRRWACHDALVLRPFAAYLRVYEPLLALGDPPDERLREAVAAAKLRRAAIGEREQYMWLKSQVAAPSRLLPAELSDGRPSPSLVNDVLVLGPEELPSGHPVEGPFVCPLELRARSAAALVTFLGDAHPALKNAVLDAGGVSADRARSRTKAAMADLTTMAAHTLTTTWTVPLPWFVLVDPDERRLVLGSGPDDPTRELSWRVSMSDALERAGEASELIEAAFGESGPARVLSQTRQWLESFNPSSVVELDYGGLVQLFADSILDSDTTAEEVHDILDALRTGNVEELAELFSELREFWGDLAAREHSN</sequence>
<feature type="domain" description="DUF8083" evidence="1">
    <location>
        <begin position="39"/>
        <end position="329"/>
    </location>
</feature>
<protein>
    <recommendedName>
        <fullName evidence="1">DUF8083 domain-containing protein</fullName>
    </recommendedName>
</protein>
<gene>
    <name evidence="2" type="ORF">SAMN04489732_119181</name>
</gene>